<comment type="similarity">
    <text evidence="10">Belongs to the NSG family.</text>
</comment>
<evidence type="ECO:0000256" key="22">
    <source>
        <dbReference type="ARBA" id="ARBA00041410"/>
    </source>
</evidence>
<feature type="compositionally biased region" description="Basic and acidic residues" evidence="25">
    <location>
        <begin position="1"/>
        <end position="21"/>
    </location>
</feature>
<dbReference type="GO" id="GO:0032051">
    <property type="term" value="F:clathrin light chain binding"/>
    <property type="evidence" value="ECO:0007669"/>
    <property type="project" value="InterPro"/>
</dbReference>
<dbReference type="OrthoDB" id="8924576at2759"/>
<evidence type="ECO:0000256" key="2">
    <source>
        <dbReference type="ARBA" id="ARBA00004156"/>
    </source>
</evidence>
<evidence type="ECO:0000256" key="15">
    <source>
        <dbReference type="ARBA" id="ARBA00023034"/>
    </source>
</evidence>
<comment type="caution">
    <text evidence="27">The sequence shown here is derived from an EMBL/GenBank/DDBJ whole genome shotgun (WGS) entry which is preliminary data.</text>
</comment>
<feature type="region of interest" description="Disordered" evidence="25">
    <location>
        <begin position="1"/>
        <end position="97"/>
    </location>
</feature>
<dbReference type="Proteomes" id="UP000700334">
    <property type="component" value="Unassembled WGS sequence"/>
</dbReference>
<evidence type="ECO:0000256" key="10">
    <source>
        <dbReference type="ARBA" id="ARBA00007767"/>
    </source>
</evidence>
<dbReference type="PANTHER" id="PTHR28546">
    <property type="entry name" value="NEURONAL VESICLE TRAFFICKING-ASSOCIATED PROTEIN 2-RELATED"/>
    <property type="match status" value="1"/>
</dbReference>
<dbReference type="GO" id="GO:0055038">
    <property type="term" value="C:recycling endosome membrane"/>
    <property type="evidence" value="ECO:0007669"/>
    <property type="project" value="UniProtKB-SubCell"/>
</dbReference>
<keyword evidence="28" id="KW-1185">Reference proteome</keyword>
<proteinExistence type="inferred from homology"/>
<dbReference type="EMBL" id="JAGFMF010012216">
    <property type="protein sequence ID" value="KAG8505858.1"/>
    <property type="molecule type" value="Genomic_DNA"/>
</dbReference>
<evidence type="ECO:0000256" key="9">
    <source>
        <dbReference type="ARBA" id="ARBA00004606"/>
    </source>
</evidence>
<keyword evidence="14 26" id="KW-1133">Transmembrane helix</keyword>
<evidence type="ECO:0000256" key="7">
    <source>
        <dbReference type="ARBA" id="ARBA00004414"/>
    </source>
</evidence>
<keyword evidence="16 26" id="KW-0472">Membrane</keyword>
<evidence type="ECO:0000313" key="27">
    <source>
        <dbReference type="EMBL" id="KAG8505858.1"/>
    </source>
</evidence>
<keyword evidence="17" id="KW-0458">Lysosome</keyword>
<dbReference type="GO" id="GO:0016197">
    <property type="term" value="P:endosomal transport"/>
    <property type="evidence" value="ECO:0007669"/>
    <property type="project" value="TreeGrafter"/>
</dbReference>
<evidence type="ECO:0000256" key="3">
    <source>
        <dbReference type="ARBA" id="ARBA00004198"/>
    </source>
</evidence>
<dbReference type="GO" id="GO:0031901">
    <property type="term" value="C:early endosome membrane"/>
    <property type="evidence" value="ECO:0007669"/>
    <property type="project" value="UniProtKB-SubCell"/>
</dbReference>
<sequence length="562" mass="59695">MAPRPRPRDLGLDPERPRKVEVVNPPVRCASSGRRQAQHQHRASTLPGVRWSRGGHQGCRPKHSHAQGLSAAQEPPGSNCGSSPPRKLQGAGRPRLGTMVKLGNNFAEKGAKQPLLEDGFDTIPLMTPLDVNQLQFPPPDKVSGLRPAPPASGGAATKERRGVRACTGAAGGAHRRGRPLLPPDMALEPRPELAPPSGGPSAAPVRRHPSLLPPERLAPDGSHPHLGSAGAQPGQAMGSGAAGCCGVLTAPPGHPGADASSLGCRPWREGPGEVPGTDVLRPWPAADRCLCLHKVVVKTKTEYEPDRKKGKARPARMAEFTVSISEGVTERCKVGAGRGVQVDRRSRRRLGWTQVCLGTVADVLRSVLAATLDKTLVLKRCLVDVRNGLGRAAPVCALTLAAPQVSVLVLFALAFLTCVVFLVVYKVYKYDRACPDGFVLKVRPPAAPPPPAEALPPRCASLVFVGGTGRGRPAGRAGWSLAATQRTAQQQPLLFQNTQCIPEGLGGYYAEQDASAREKFYTVINHYNLAKQSIARSVSPWMSVLSEEKLSEQETEAAEKSA</sequence>
<organism evidence="27 28">
    <name type="scientific">Galemys pyrenaicus</name>
    <name type="common">Iberian desman</name>
    <name type="synonym">Pyrenean desman</name>
    <dbReference type="NCBI Taxonomy" id="202257"/>
    <lineage>
        <taxon>Eukaryota</taxon>
        <taxon>Metazoa</taxon>
        <taxon>Chordata</taxon>
        <taxon>Craniata</taxon>
        <taxon>Vertebrata</taxon>
        <taxon>Euteleostomi</taxon>
        <taxon>Mammalia</taxon>
        <taxon>Eutheria</taxon>
        <taxon>Laurasiatheria</taxon>
        <taxon>Eulipotyphla</taxon>
        <taxon>Talpidae</taxon>
        <taxon>Galemys</taxon>
    </lineage>
</organism>
<evidence type="ECO:0000256" key="18">
    <source>
        <dbReference type="ARBA" id="ARBA00023273"/>
    </source>
</evidence>
<evidence type="ECO:0000256" key="16">
    <source>
        <dbReference type="ARBA" id="ARBA00023136"/>
    </source>
</evidence>
<keyword evidence="11 26" id="KW-0812">Transmembrane</keyword>
<protein>
    <recommendedName>
        <fullName evidence="21">Neuronal vesicle trafficking-associated protein 1</fullName>
    </recommendedName>
    <alternativeName>
        <fullName evidence="22">Neuron-enriched endosomal protein of 21 kDa</fullName>
    </alternativeName>
    <alternativeName>
        <fullName evidence="23">Neuron-specific protein family member 1</fullName>
    </alternativeName>
</protein>
<keyword evidence="15" id="KW-0333">Golgi apparatus</keyword>
<evidence type="ECO:0000256" key="26">
    <source>
        <dbReference type="SAM" id="Phobius"/>
    </source>
</evidence>
<evidence type="ECO:0000256" key="20">
    <source>
        <dbReference type="ARBA" id="ARBA00037859"/>
    </source>
</evidence>
<evidence type="ECO:0000256" key="5">
    <source>
        <dbReference type="ARBA" id="ARBA00004279"/>
    </source>
</evidence>
<comment type="function">
    <text evidence="24">Plays a role in the recycling mechanism in neurons of multiple receptors, including AMPAR, APP and L1CAM and acts at the level of early endosomes to promote sorting of receptors toward a recycling pathway. Regulates sorting and recycling of GRIA2 through interaction with GRIP1 and then contributes to the regulation of synaptic transmission and plasticity by affecting the recycling and targeting of AMPA receptors to the synapse. Is required for faithful sorting of L1CAM to axons by facilitating trafficking from somatodendritic early endosome or the recycling endosome. In an other hand, induces apoptosis via the activation of CASP3 in response to DNA damage.</text>
</comment>
<evidence type="ECO:0000256" key="1">
    <source>
        <dbReference type="ARBA" id="ARBA00004146"/>
    </source>
</evidence>
<evidence type="ECO:0000313" key="28">
    <source>
        <dbReference type="Proteomes" id="UP000700334"/>
    </source>
</evidence>
<accession>A0A8J5ZR46</accession>
<evidence type="ECO:0000256" key="11">
    <source>
        <dbReference type="ARBA" id="ARBA00022692"/>
    </source>
</evidence>
<evidence type="ECO:0000256" key="19">
    <source>
        <dbReference type="ARBA" id="ARBA00023329"/>
    </source>
</evidence>
<evidence type="ECO:0000256" key="8">
    <source>
        <dbReference type="ARBA" id="ARBA00004565"/>
    </source>
</evidence>
<keyword evidence="18" id="KW-0966">Cell projection</keyword>
<keyword evidence="13" id="KW-0735">Signal-anchor</keyword>
<dbReference type="Pfam" id="PF06387">
    <property type="entry name" value="Calcyon"/>
    <property type="match status" value="4"/>
</dbReference>
<dbReference type="GO" id="GO:0030425">
    <property type="term" value="C:dendrite"/>
    <property type="evidence" value="ECO:0007669"/>
    <property type="project" value="UniProtKB-SubCell"/>
</dbReference>
<evidence type="ECO:0000256" key="4">
    <source>
        <dbReference type="ARBA" id="ARBA00004227"/>
    </source>
</evidence>
<dbReference type="GO" id="GO:0032585">
    <property type="term" value="C:multivesicular body membrane"/>
    <property type="evidence" value="ECO:0007669"/>
    <property type="project" value="UniProtKB-SubCell"/>
</dbReference>
<gene>
    <name evidence="27" type="ORF">J0S82_018365</name>
</gene>
<evidence type="ECO:0000256" key="6">
    <source>
        <dbReference type="ARBA" id="ARBA00004333"/>
    </source>
</evidence>
<evidence type="ECO:0000256" key="23">
    <source>
        <dbReference type="ARBA" id="ARBA00042477"/>
    </source>
</evidence>
<comment type="subcellular location">
    <subcellularLocation>
        <location evidence="5">Cell projection</location>
        <location evidence="5">Dendrite</location>
    </subcellularLocation>
    <subcellularLocation>
        <location evidence="2">Cytoplasmic vesicle membrane</location>
    </subcellularLocation>
    <subcellularLocation>
        <location evidence="1">Early endosome membrane</location>
    </subcellularLocation>
    <subcellularLocation>
        <location evidence="6">Endosome</location>
        <location evidence="6">Multivesicular body membrane</location>
    </subcellularLocation>
    <subcellularLocation>
        <location evidence="20">Golgi apparatus</location>
        <location evidence="20">Golgi stack membrane</location>
    </subcellularLocation>
    <subcellularLocation>
        <location evidence="3">Golgi apparatus</location>
        <location evidence="3">trans-Golgi network membrane</location>
    </subcellularLocation>
    <subcellularLocation>
        <location evidence="7">Late endosome membrane</location>
    </subcellularLocation>
    <subcellularLocation>
        <location evidence="4">Lysosome lumen</location>
    </subcellularLocation>
    <subcellularLocation>
        <location evidence="9">Membrane</location>
        <topology evidence="9">Single-pass type II membrane protein</topology>
    </subcellularLocation>
    <subcellularLocation>
        <location evidence="8">Recycling endosome membrane</location>
    </subcellularLocation>
</comment>
<dbReference type="PANTHER" id="PTHR28546:SF3">
    <property type="entry name" value="NEURONAL VESICLE TRAFFICKING-ASSOCIATED PROTEIN 1"/>
    <property type="match status" value="1"/>
</dbReference>
<evidence type="ECO:0000256" key="13">
    <source>
        <dbReference type="ARBA" id="ARBA00022968"/>
    </source>
</evidence>
<dbReference type="AlphaFoldDB" id="A0A8J5ZR46"/>
<name>A0A8J5ZR46_GALPY</name>
<dbReference type="InterPro" id="IPR009431">
    <property type="entry name" value="NSG"/>
</dbReference>
<keyword evidence="12" id="KW-0967">Endosome</keyword>
<dbReference type="GO" id="GO:0032580">
    <property type="term" value="C:Golgi cisterna membrane"/>
    <property type="evidence" value="ECO:0007669"/>
    <property type="project" value="UniProtKB-SubCell"/>
</dbReference>
<evidence type="ECO:0000256" key="21">
    <source>
        <dbReference type="ARBA" id="ARBA00040239"/>
    </source>
</evidence>
<evidence type="ECO:0000256" key="25">
    <source>
        <dbReference type="SAM" id="MobiDB-lite"/>
    </source>
</evidence>
<reference evidence="27" key="1">
    <citation type="journal article" date="2021" name="Evol. Appl.">
        <title>The genome of the Pyrenean desman and the effects of bottlenecks and inbreeding on the genomic landscape of an endangered species.</title>
        <authorList>
            <person name="Escoda L."/>
            <person name="Castresana J."/>
        </authorList>
    </citation>
    <scope>NUCLEOTIDE SEQUENCE</scope>
    <source>
        <strain evidence="27">IBE-C5619</strain>
    </source>
</reference>
<evidence type="ECO:0000256" key="17">
    <source>
        <dbReference type="ARBA" id="ARBA00023228"/>
    </source>
</evidence>
<dbReference type="GO" id="GO:0048268">
    <property type="term" value="P:clathrin coat assembly"/>
    <property type="evidence" value="ECO:0007669"/>
    <property type="project" value="InterPro"/>
</dbReference>
<evidence type="ECO:0000256" key="12">
    <source>
        <dbReference type="ARBA" id="ARBA00022753"/>
    </source>
</evidence>
<evidence type="ECO:0000256" key="14">
    <source>
        <dbReference type="ARBA" id="ARBA00022989"/>
    </source>
</evidence>
<dbReference type="GO" id="GO:0043202">
    <property type="term" value="C:lysosomal lumen"/>
    <property type="evidence" value="ECO:0007669"/>
    <property type="project" value="UniProtKB-SubCell"/>
</dbReference>
<evidence type="ECO:0000256" key="24">
    <source>
        <dbReference type="ARBA" id="ARBA00045207"/>
    </source>
</evidence>
<feature type="transmembrane region" description="Helical" evidence="26">
    <location>
        <begin position="405"/>
        <end position="425"/>
    </location>
</feature>
<keyword evidence="19" id="KW-0968">Cytoplasmic vesicle</keyword>
<feature type="region of interest" description="Disordered" evidence="25">
    <location>
        <begin position="138"/>
        <end position="239"/>
    </location>
</feature>